<proteinExistence type="predicted"/>
<reference evidence="1" key="2">
    <citation type="journal article" date="2015" name="Fish Shellfish Immunol.">
        <title>Early steps in the European eel (Anguilla anguilla)-Vibrio vulnificus interaction in the gills: Role of the RtxA13 toxin.</title>
        <authorList>
            <person name="Callol A."/>
            <person name="Pajuelo D."/>
            <person name="Ebbesson L."/>
            <person name="Teles M."/>
            <person name="MacKenzie S."/>
            <person name="Amaro C."/>
        </authorList>
    </citation>
    <scope>NUCLEOTIDE SEQUENCE</scope>
</reference>
<dbReference type="AlphaFoldDB" id="A0A0E9RD27"/>
<protein>
    <submittedName>
        <fullName evidence="1">Uncharacterized protein</fullName>
    </submittedName>
</protein>
<accession>A0A0E9RD27</accession>
<dbReference type="EMBL" id="GBXM01081521">
    <property type="protein sequence ID" value="JAH27056.1"/>
    <property type="molecule type" value="Transcribed_RNA"/>
</dbReference>
<organism evidence="1">
    <name type="scientific">Anguilla anguilla</name>
    <name type="common">European freshwater eel</name>
    <name type="synonym">Muraena anguilla</name>
    <dbReference type="NCBI Taxonomy" id="7936"/>
    <lineage>
        <taxon>Eukaryota</taxon>
        <taxon>Metazoa</taxon>
        <taxon>Chordata</taxon>
        <taxon>Craniata</taxon>
        <taxon>Vertebrata</taxon>
        <taxon>Euteleostomi</taxon>
        <taxon>Actinopterygii</taxon>
        <taxon>Neopterygii</taxon>
        <taxon>Teleostei</taxon>
        <taxon>Anguilliformes</taxon>
        <taxon>Anguillidae</taxon>
        <taxon>Anguilla</taxon>
    </lineage>
</organism>
<evidence type="ECO:0000313" key="1">
    <source>
        <dbReference type="EMBL" id="JAH27056.1"/>
    </source>
</evidence>
<reference evidence="1" key="1">
    <citation type="submission" date="2014-11" db="EMBL/GenBank/DDBJ databases">
        <authorList>
            <person name="Amaro Gonzalez C."/>
        </authorList>
    </citation>
    <scope>NUCLEOTIDE SEQUENCE</scope>
</reference>
<sequence>MKPADQASSLMHLAVSHTHFKVDVSTR</sequence>
<name>A0A0E9RD27_ANGAN</name>